<evidence type="ECO:0000256" key="6">
    <source>
        <dbReference type="ARBA" id="ARBA00022982"/>
    </source>
</evidence>
<dbReference type="GO" id="GO:0030313">
    <property type="term" value="C:cell envelope"/>
    <property type="evidence" value="ECO:0007669"/>
    <property type="project" value="UniProtKB-SubCell"/>
</dbReference>
<keyword evidence="5" id="KW-0479">Metal-binding</keyword>
<accession>M2TD59</accession>
<dbReference type="PATRIC" id="fig|1234595.3.peg.373"/>
<dbReference type="CDD" id="cd08168">
    <property type="entry name" value="Cytochrom_C3"/>
    <property type="match status" value="1"/>
</dbReference>
<evidence type="ECO:0000256" key="7">
    <source>
        <dbReference type="ARBA" id="ARBA00023004"/>
    </source>
</evidence>
<dbReference type="AlphaFoldDB" id="M2TD59"/>
<evidence type="ECO:0000256" key="8">
    <source>
        <dbReference type="SAM" id="SignalP"/>
    </source>
</evidence>
<evidence type="ECO:0000256" key="5">
    <source>
        <dbReference type="ARBA" id="ARBA00022723"/>
    </source>
</evidence>
<feature type="domain" description="Tetrahaem cytochrome" evidence="9">
    <location>
        <begin position="115"/>
        <end position="200"/>
    </location>
</feature>
<sequence length="201" mass="22642">MVIVLILGSLAFLSGHAESSFATKRGWVQEQPVPFSHEHHVAGLGLDCRYCHASVENSAHAGFPPTHTCMTCHSQLYTDASELAPVRQSMAKNLPIRWNRVSALPDYVYFNHSIHIDRGIACVECHGRVDRMPITFRAKPFQMEFCLGCHRDPAPHLRPPNMTTVMDWGDWQEKHPEYGAEAMAAHNIEPEKLVSCTTCHR</sequence>
<dbReference type="PANTHER" id="PTHR39425">
    <property type="entry name" value="LIPOPROTEIN CYTOCHROME C"/>
    <property type="match status" value="1"/>
</dbReference>
<keyword evidence="4" id="KW-0349">Heme</keyword>
<dbReference type="Proteomes" id="UP000011717">
    <property type="component" value="Unassembled WGS sequence"/>
</dbReference>
<dbReference type="PANTHER" id="PTHR39425:SF1">
    <property type="entry name" value="CYTOCHROME C7-LIKE DOMAIN-CONTAINING PROTEIN"/>
    <property type="match status" value="1"/>
</dbReference>
<dbReference type="SUPFAM" id="SSF48695">
    <property type="entry name" value="Multiheme cytochromes"/>
    <property type="match status" value="1"/>
</dbReference>
<keyword evidence="8" id="KW-0732">Signal</keyword>
<evidence type="ECO:0000313" key="11">
    <source>
        <dbReference type="Proteomes" id="UP000011717"/>
    </source>
</evidence>
<evidence type="ECO:0000256" key="3">
    <source>
        <dbReference type="ARBA" id="ARBA00022448"/>
    </source>
</evidence>
<feature type="signal peptide" evidence="8">
    <location>
        <begin position="1"/>
        <end position="17"/>
    </location>
</feature>
<feature type="chain" id="PRO_5004026332" evidence="8">
    <location>
        <begin position="18"/>
        <end position="201"/>
    </location>
</feature>
<proteinExistence type="predicted"/>
<evidence type="ECO:0000256" key="2">
    <source>
        <dbReference type="ARBA" id="ARBA00004196"/>
    </source>
</evidence>
<dbReference type="InterPro" id="IPR036280">
    <property type="entry name" value="Multihaem_cyt_sf"/>
</dbReference>
<keyword evidence="7" id="KW-0408">Iron</keyword>
<keyword evidence="11" id="KW-1185">Reference proteome</keyword>
<name>M2TD59_9SPHN</name>
<dbReference type="GO" id="GO:0046872">
    <property type="term" value="F:metal ion binding"/>
    <property type="evidence" value="ECO:0007669"/>
    <property type="project" value="UniProtKB-KW"/>
</dbReference>
<organism evidence="10 11">
    <name type="scientific">Pacificimonas flava</name>
    <dbReference type="NCBI Taxonomy" id="1234595"/>
    <lineage>
        <taxon>Bacteria</taxon>
        <taxon>Pseudomonadati</taxon>
        <taxon>Pseudomonadota</taxon>
        <taxon>Alphaproteobacteria</taxon>
        <taxon>Sphingomonadales</taxon>
        <taxon>Sphingosinicellaceae</taxon>
        <taxon>Pacificimonas</taxon>
    </lineage>
</organism>
<evidence type="ECO:0000313" key="10">
    <source>
        <dbReference type="EMBL" id="EMD84444.1"/>
    </source>
</evidence>
<dbReference type="Pfam" id="PF14537">
    <property type="entry name" value="Cytochrom_c3_2"/>
    <property type="match status" value="1"/>
</dbReference>
<evidence type="ECO:0000256" key="1">
    <source>
        <dbReference type="ARBA" id="ARBA00001926"/>
    </source>
</evidence>
<evidence type="ECO:0000259" key="9">
    <source>
        <dbReference type="Pfam" id="PF14537"/>
    </source>
</evidence>
<dbReference type="EMBL" id="AMRV01000001">
    <property type="protein sequence ID" value="EMD84444.1"/>
    <property type="molecule type" value="Genomic_DNA"/>
</dbReference>
<protein>
    <submittedName>
        <fullName evidence="10">Molybdopterin oxidoreductase subunit, predicted</fullName>
    </submittedName>
</protein>
<reference evidence="10 11" key="1">
    <citation type="journal article" date="2013" name="Genome Announc.">
        <title>Draft Genome Sequence of Strain JLT2015T, Belonging to the Family Sphingomonadaceae of the Alphaproteobacteria.</title>
        <authorList>
            <person name="Tang K."/>
            <person name="Liu K."/>
            <person name="Li S."/>
            <person name="Jiao N."/>
        </authorList>
    </citation>
    <scope>NUCLEOTIDE SEQUENCE [LARGE SCALE GENOMIC DNA]</scope>
    <source>
        <strain evidence="10 11">JLT2015</strain>
    </source>
</reference>
<keyword evidence="3" id="KW-0813">Transport</keyword>
<keyword evidence="6" id="KW-0249">Electron transport</keyword>
<comment type="caution">
    <text evidence="10">The sequence shown here is derived from an EMBL/GenBank/DDBJ whole genome shotgun (WGS) entry which is preliminary data.</text>
</comment>
<gene>
    <name evidence="10" type="ORF">C725_0374</name>
</gene>
<dbReference type="InterPro" id="IPR012286">
    <property type="entry name" value="Tetrahaem_cytochrome"/>
</dbReference>
<dbReference type="Gene3D" id="3.90.10.10">
    <property type="entry name" value="Cytochrome C3"/>
    <property type="match status" value="2"/>
</dbReference>
<comment type="cofactor">
    <cofactor evidence="1">
        <name>heme c</name>
        <dbReference type="ChEBI" id="CHEBI:61717"/>
    </cofactor>
</comment>
<evidence type="ECO:0000256" key="4">
    <source>
        <dbReference type="ARBA" id="ARBA00022617"/>
    </source>
</evidence>
<comment type="subcellular location">
    <subcellularLocation>
        <location evidence="2">Cell envelope</location>
    </subcellularLocation>
</comment>